<proteinExistence type="inferred from homology"/>
<feature type="domain" description="Activator of Hsp90 ATPase homologue 1/2-like C-terminal" evidence="2">
    <location>
        <begin position="24"/>
        <end position="133"/>
    </location>
</feature>
<keyword evidence="4" id="KW-1185">Reference proteome</keyword>
<evidence type="ECO:0000313" key="3">
    <source>
        <dbReference type="EMBL" id="MBY0098406.1"/>
    </source>
</evidence>
<evidence type="ECO:0000256" key="1">
    <source>
        <dbReference type="ARBA" id="ARBA00006817"/>
    </source>
</evidence>
<comment type="similarity">
    <text evidence="1">Belongs to the AHA1 family.</text>
</comment>
<organism evidence="3 4">
    <name type="scientific">Mesobacillus maritimus</name>
    <dbReference type="NCBI Taxonomy" id="1643336"/>
    <lineage>
        <taxon>Bacteria</taxon>
        <taxon>Bacillati</taxon>
        <taxon>Bacillota</taxon>
        <taxon>Bacilli</taxon>
        <taxon>Bacillales</taxon>
        <taxon>Bacillaceae</taxon>
        <taxon>Mesobacillus</taxon>
    </lineage>
</organism>
<dbReference type="EMBL" id="JACWFH010000023">
    <property type="protein sequence ID" value="MBY0098406.1"/>
    <property type="molecule type" value="Genomic_DNA"/>
</dbReference>
<dbReference type="InterPro" id="IPR013538">
    <property type="entry name" value="ASHA1/2-like_C"/>
</dbReference>
<protein>
    <submittedName>
        <fullName evidence="3">SRPBCC domain-containing protein</fullName>
    </submittedName>
</protein>
<dbReference type="SUPFAM" id="SSF55961">
    <property type="entry name" value="Bet v1-like"/>
    <property type="match status" value="1"/>
</dbReference>
<name>A0ABS7K826_9BACI</name>
<sequence length="158" mass="18432">MNTYGTLHKGFGRYALRFERSFTLPREEVFQDITNPSIFSLWYPFATGEMDLRIGGKIFFDDGEGSTYEGIITDLISPHTFAFHEVEDLVHISLRDENEGYTMVFTHTFDESDMVVSVAAGWHRCLDVLHQLVNKQPVEWKENAPELREYYRDAFHLN</sequence>
<evidence type="ECO:0000313" key="4">
    <source>
        <dbReference type="Proteomes" id="UP000769780"/>
    </source>
</evidence>
<evidence type="ECO:0000259" key="2">
    <source>
        <dbReference type="Pfam" id="PF08327"/>
    </source>
</evidence>
<comment type="caution">
    <text evidence="3">The sequence shown here is derived from an EMBL/GenBank/DDBJ whole genome shotgun (WGS) entry which is preliminary data.</text>
</comment>
<dbReference type="Proteomes" id="UP000769780">
    <property type="component" value="Unassembled WGS sequence"/>
</dbReference>
<dbReference type="Pfam" id="PF08327">
    <property type="entry name" value="AHSA1"/>
    <property type="match status" value="1"/>
</dbReference>
<dbReference type="InterPro" id="IPR023393">
    <property type="entry name" value="START-like_dom_sf"/>
</dbReference>
<accession>A0ABS7K826</accession>
<dbReference type="Gene3D" id="3.30.530.20">
    <property type="match status" value="1"/>
</dbReference>
<reference evidence="3 4" key="1">
    <citation type="submission" date="2020-07" db="EMBL/GenBank/DDBJ databases">
        <title>Fungal Genomes of the International Space Station.</title>
        <authorList>
            <person name="Seuylemezian A."/>
            <person name="Singh N.K."/>
            <person name="Wood J."/>
            <person name="Venkateswaran K."/>
        </authorList>
    </citation>
    <scope>NUCLEOTIDE SEQUENCE [LARGE SCALE GENOMIC DNA]</scope>
    <source>
        <strain evidence="3 4">PL-B2</strain>
    </source>
</reference>
<gene>
    <name evidence="3" type="ORF">H0185_16590</name>
</gene>